<dbReference type="InterPro" id="IPR039650">
    <property type="entry name" value="HdrA-like"/>
</dbReference>
<gene>
    <name evidence="5" type="ORF">S01H1_49049</name>
</gene>
<dbReference type="GO" id="GO:0051536">
    <property type="term" value="F:iron-sulfur cluster binding"/>
    <property type="evidence" value="ECO:0007669"/>
    <property type="project" value="UniProtKB-KW"/>
</dbReference>
<keyword evidence="4" id="KW-0411">Iron-sulfur</keyword>
<dbReference type="AlphaFoldDB" id="X0VLJ1"/>
<keyword evidence="3" id="KW-0408">Iron</keyword>
<keyword evidence="1" id="KW-0479">Metal-binding</keyword>
<evidence type="ECO:0000256" key="1">
    <source>
        <dbReference type="ARBA" id="ARBA00022723"/>
    </source>
</evidence>
<proteinExistence type="predicted"/>
<keyword evidence="2" id="KW-0560">Oxidoreductase</keyword>
<evidence type="ECO:0000313" key="5">
    <source>
        <dbReference type="EMBL" id="GAG19110.1"/>
    </source>
</evidence>
<evidence type="ECO:0008006" key="6">
    <source>
        <dbReference type="Google" id="ProtNLM"/>
    </source>
</evidence>
<protein>
    <recommendedName>
        <fullName evidence="6">FAD/NAD(P)-binding domain-containing protein</fullName>
    </recommendedName>
</protein>
<dbReference type="GO" id="GO:0046872">
    <property type="term" value="F:metal ion binding"/>
    <property type="evidence" value="ECO:0007669"/>
    <property type="project" value="UniProtKB-KW"/>
</dbReference>
<name>X0VLJ1_9ZZZZ</name>
<sequence>MVKSVNEHSLIDVYLQTQIKEVHGTVGNFTCKLADAQGKETEVSYGTAIIANGGESYSPEEYLYGEDPNILLSLDLDQEIMQNTDRLRAVSTAVFIQCVGSREPERPYCSKVCCTHSIHSALTLKELNPDMNIYILYRDIRTYGEREDIYREARLKGIRFIRYEMDDKPRVEKKDGRLRVTVKDQVIKMHVEIDTDILTLASAVIPRDDNHVFSELFKVAMTQDGFFMEAHAKLRPVDFACAGMFVCGLAHGPKAIDEAISQ</sequence>
<dbReference type="EMBL" id="BARS01031523">
    <property type="protein sequence ID" value="GAG19110.1"/>
    <property type="molecule type" value="Genomic_DNA"/>
</dbReference>
<evidence type="ECO:0000256" key="2">
    <source>
        <dbReference type="ARBA" id="ARBA00023002"/>
    </source>
</evidence>
<evidence type="ECO:0000256" key="4">
    <source>
        <dbReference type="ARBA" id="ARBA00023014"/>
    </source>
</evidence>
<dbReference type="PANTHER" id="PTHR43498:SF1">
    <property type="entry name" value="COB--COM HETERODISULFIDE REDUCTASE IRON-SULFUR SUBUNIT A"/>
    <property type="match status" value="1"/>
</dbReference>
<accession>X0VLJ1</accession>
<dbReference type="PANTHER" id="PTHR43498">
    <property type="entry name" value="FERREDOXIN:COB-COM HETERODISULFIDE REDUCTASE SUBUNIT A"/>
    <property type="match status" value="1"/>
</dbReference>
<reference evidence="5" key="1">
    <citation type="journal article" date="2014" name="Front. Microbiol.">
        <title>High frequency of phylogenetically diverse reductive dehalogenase-homologous genes in deep subseafloor sedimentary metagenomes.</title>
        <authorList>
            <person name="Kawai M."/>
            <person name="Futagami T."/>
            <person name="Toyoda A."/>
            <person name="Takaki Y."/>
            <person name="Nishi S."/>
            <person name="Hori S."/>
            <person name="Arai W."/>
            <person name="Tsubouchi T."/>
            <person name="Morono Y."/>
            <person name="Uchiyama I."/>
            <person name="Ito T."/>
            <person name="Fujiyama A."/>
            <person name="Inagaki F."/>
            <person name="Takami H."/>
        </authorList>
    </citation>
    <scope>NUCLEOTIDE SEQUENCE</scope>
    <source>
        <strain evidence="5">Expedition CK06-06</strain>
    </source>
</reference>
<feature type="non-terminal residue" evidence="5">
    <location>
        <position position="262"/>
    </location>
</feature>
<comment type="caution">
    <text evidence="5">The sequence shown here is derived from an EMBL/GenBank/DDBJ whole genome shotgun (WGS) entry which is preliminary data.</text>
</comment>
<organism evidence="5">
    <name type="scientific">marine sediment metagenome</name>
    <dbReference type="NCBI Taxonomy" id="412755"/>
    <lineage>
        <taxon>unclassified sequences</taxon>
        <taxon>metagenomes</taxon>
        <taxon>ecological metagenomes</taxon>
    </lineage>
</organism>
<dbReference type="GO" id="GO:0016491">
    <property type="term" value="F:oxidoreductase activity"/>
    <property type="evidence" value="ECO:0007669"/>
    <property type="project" value="UniProtKB-KW"/>
</dbReference>
<evidence type="ECO:0000256" key="3">
    <source>
        <dbReference type="ARBA" id="ARBA00023004"/>
    </source>
</evidence>